<organism evidence="2 3">
    <name type="scientific">Stylosanthes scabra</name>
    <dbReference type="NCBI Taxonomy" id="79078"/>
    <lineage>
        <taxon>Eukaryota</taxon>
        <taxon>Viridiplantae</taxon>
        <taxon>Streptophyta</taxon>
        <taxon>Embryophyta</taxon>
        <taxon>Tracheophyta</taxon>
        <taxon>Spermatophyta</taxon>
        <taxon>Magnoliopsida</taxon>
        <taxon>eudicotyledons</taxon>
        <taxon>Gunneridae</taxon>
        <taxon>Pentapetalae</taxon>
        <taxon>rosids</taxon>
        <taxon>fabids</taxon>
        <taxon>Fabales</taxon>
        <taxon>Fabaceae</taxon>
        <taxon>Papilionoideae</taxon>
        <taxon>50 kb inversion clade</taxon>
        <taxon>dalbergioids sensu lato</taxon>
        <taxon>Dalbergieae</taxon>
        <taxon>Pterocarpus clade</taxon>
        <taxon>Stylosanthes</taxon>
    </lineage>
</organism>
<protein>
    <submittedName>
        <fullName evidence="2">Uncharacterized protein</fullName>
    </submittedName>
</protein>
<evidence type="ECO:0000313" key="2">
    <source>
        <dbReference type="EMBL" id="MED6125680.1"/>
    </source>
</evidence>
<keyword evidence="3" id="KW-1185">Reference proteome</keyword>
<evidence type="ECO:0000313" key="3">
    <source>
        <dbReference type="Proteomes" id="UP001341840"/>
    </source>
</evidence>
<reference evidence="2 3" key="1">
    <citation type="journal article" date="2023" name="Plants (Basel)">
        <title>Bridging the Gap: Combining Genomics and Transcriptomics Approaches to Understand Stylosanthes scabra, an Orphan Legume from the Brazilian Caatinga.</title>
        <authorList>
            <person name="Ferreira-Neto J.R.C."/>
            <person name="da Silva M.D."/>
            <person name="Binneck E."/>
            <person name="de Melo N.F."/>
            <person name="da Silva R.H."/>
            <person name="de Melo A.L.T.M."/>
            <person name="Pandolfi V."/>
            <person name="Bustamante F.O."/>
            <person name="Brasileiro-Vidal A.C."/>
            <person name="Benko-Iseppon A.M."/>
        </authorList>
    </citation>
    <scope>NUCLEOTIDE SEQUENCE [LARGE SCALE GENOMIC DNA]</scope>
    <source>
        <tissue evidence="2">Leaves</tissue>
    </source>
</reference>
<feature type="compositionally biased region" description="Polar residues" evidence="1">
    <location>
        <begin position="110"/>
        <end position="148"/>
    </location>
</feature>
<dbReference type="Proteomes" id="UP001341840">
    <property type="component" value="Unassembled WGS sequence"/>
</dbReference>
<name>A0ABU6RNS5_9FABA</name>
<comment type="caution">
    <text evidence="2">The sequence shown here is derived from an EMBL/GenBank/DDBJ whole genome shotgun (WGS) entry which is preliminary data.</text>
</comment>
<proteinExistence type="predicted"/>
<gene>
    <name evidence="2" type="ORF">PIB30_070904</name>
</gene>
<evidence type="ECO:0000256" key="1">
    <source>
        <dbReference type="SAM" id="MobiDB-lite"/>
    </source>
</evidence>
<feature type="compositionally biased region" description="Polar residues" evidence="1">
    <location>
        <begin position="82"/>
        <end position="93"/>
    </location>
</feature>
<sequence>MAKLLDDAGLWLPPPAQLLDGAKGSSKSDPDAVFGFPSEFPYEFGVTSPVESVAGSTETESSDEEEDFFAGLSRRLSQATIHESRKQQLTPPITATEKPEGCKSGAMAGSPQSTLSGFGSWSGRSLVSGEGTPNGSSRVPSPSTTPLPDQNDPWDVIYQAAGQVARMKMNGHVSQSNRAFLNPPRATACHSFCNHAPQVCQEQVLKQQCGSIWERQEAVNNAYWLLPQQNRAREVSYENVKCGNRLQSAWPQPQQNLSPMQYGGSGLRVSVPPGSAPKRASSGGTGVFLPRHYGNTTEPRKKNGSAPVVVPAKVVHALNMNMEGFNCPTLQPRFSNAFATDYDALLARRNAVLMQQRLRARREEASSYEVRLPQEWTY</sequence>
<accession>A0ABU6RNS5</accession>
<dbReference type="EMBL" id="JASCZI010031016">
    <property type="protein sequence ID" value="MED6125680.1"/>
    <property type="molecule type" value="Genomic_DNA"/>
</dbReference>
<feature type="region of interest" description="Disordered" evidence="1">
    <location>
        <begin position="272"/>
        <end position="305"/>
    </location>
</feature>
<dbReference type="PANTHER" id="PTHR33356">
    <property type="entry name" value="TIP41-LIKE PROTEIN"/>
    <property type="match status" value="1"/>
</dbReference>
<feature type="region of interest" description="Disordered" evidence="1">
    <location>
        <begin position="82"/>
        <end position="152"/>
    </location>
</feature>
<dbReference type="PANTHER" id="PTHR33356:SF17">
    <property type="entry name" value="TPX2 CENTRAL DOMAIN-CONTAINING PROTEIN"/>
    <property type="match status" value="1"/>
</dbReference>